<feature type="domain" description="Globin" evidence="6">
    <location>
        <begin position="2"/>
        <end position="136"/>
    </location>
</feature>
<dbReference type="GO" id="GO:0020037">
    <property type="term" value="F:heme binding"/>
    <property type="evidence" value="ECO:0007669"/>
    <property type="project" value="InterPro"/>
</dbReference>
<dbReference type="EMBL" id="CP054493">
    <property type="protein sequence ID" value="QOY54220.1"/>
    <property type="molecule type" value="Genomic_DNA"/>
</dbReference>
<dbReference type="SUPFAM" id="SSF46458">
    <property type="entry name" value="Globin-like"/>
    <property type="match status" value="1"/>
</dbReference>
<evidence type="ECO:0000313" key="8">
    <source>
        <dbReference type="Proteomes" id="UP000593836"/>
    </source>
</evidence>
<dbReference type="RefSeq" id="WP_194366266.1">
    <property type="nucleotide sequence ID" value="NZ_CP054493.1"/>
</dbReference>
<dbReference type="KEGG" id="smas:HUE87_10095"/>
<dbReference type="GO" id="GO:0071949">
    <property type="term" value="F:FAD binding"/>
    <property type="evidence" value="ECO:0007669"/>
    <property type="project" value="TreeGrafter"/>
</dbReference>
<dbReference type="GO" id="GO:0008941">
    <property type="term" value="F:nitric oxide dioxygenase NAD(P)H activity"/>
    <property type="evidence" value="ECO:0007669"/>
    <property type="project" value="TreeGrafter"/>
</dbReference>
<protein>
    <recommendedName>
        <fullName evidence="6">Globin domain-containing protein</fullName>
    </recommendedName>
</protein>
<evidence type="ECO:0000256" key="3">
    <source>
        <dbReference type="ARBA" id="ARBA00022723"/>
    </source>
</evidence>
<dbReference type="PANTHER" id="PTHR43396">
    <property type="entry name" value="FLAVOHEMOPROTEIN"/>
    <property type="match status" value="1"/>
</dbReference>
<dbReference type="PROSITE" id="PS01033">
    <property type="entry name" value="GLOBIN"/>
    <property type="match status" value="1"/>
</dbReference>
<sequence>MGLSQSTIAIVKATAASAAANAEAITTRMYEILFETHPETKEFFKDADPDQHKKLAGAVCVYAANIDNLGALSKAVEKMAKTHVLVKVQPEHYPIVGISLLSAVKDVLGDAATDEVLEAWKEAYFFLADILIAHEKELYKQQI</sequence>
<keyword evidence="3" id="KW-0479">Metal-binding</keyword>
<dbReference type="PANTHER" id="PTHR43396:SF3">
    <property type="entry name" value="FLAVOHEMOPROTEIN"/>
    <property type="match status" value="1"/>
</dbReference>
<dbReference type="GO" id="GO:0005344">
    <property type="term" value="F:oxygen carrier activity"/>
    <property type="evidence" value="ECO:0007669"/>
    <property type="project" value="UniProtKB-KW"/>
</dbReference>
<dbReference type="GO" id="GO:0019825">
    <property type="term" value="F:oxygen binding"/>
    <property type="evidence" value="ECO:0007669"/>
    <property type="project" value="InterPro"/>
</dbReference>
<evidence type="ECO:0000256" key="1">
    <source>
        <dbReference type="ARBA" id="ARBA00022617"/>
    </source>
</evidence>
<dbReference type="Proteomes" id="UP000593836">
    <property type="component" value="Chromosome"/>
</dbReference>
<accession>A0A7S7LZA6</accession>
<evidence type="ECO:0000259" key="6">
    <source>
        <dbReference type="PROSITE" id="PS01033"/>
    </source>
</evidence>
<comment type="similarity">
    <text evidence="5">Belongs to the globin family.</text>
</comment>
<dbReference type="GO" id="GO:0071500">
    <property type="term" value="P:cellular response to nitrosative stress"/>
    <property type="evidence" value="ECO:0007669"/>
    <property type="project" value="TreeGrafter"/>
</dbReference>
<evidence type="ECO:0000256" key="4">
    <source>
        <dbReference type="ARBA" id="ARBA00023004"/>
    </source>
</evidence>
<keyword evidence="2 5" id="KW-0561">Oxygen transport</keyword>
<dbReference type="InterPro" id="IPR009050">
    <property type="entry name" value="Globin-like_sf"/>
</dbReference>
<name>A0A7S7LZA6_9BACT</name>
<dbReference type="InterPro" id="IPR012292">
    <property type="entry name" value="Globin/Proto"/>
</dbReference>
<keyword evidence="5" id="KW-0813">Transport</keyword>
<dbReference type="Pfam" id="PF00042">
    <property type="entry name" value="Globin"/>
    <property type="match status" value="1"/>
</dbReference>
<evidence type="ECO:0000256" key="2">
    <source>
        <dbReference type="ARBA" id="ARBA00022621"/>
    </source>
</evidence>
<dbReference type="CDD" id="cd08922">
    <property type="entry name" value="FHb-globin"/>
    <property type="match status" value="1"/>
</dbReference>
<dbReference type="GO" id="GO:0046872">
    <property type="term" value="F:metal ion binding"/>
    <property type="evidence" value="ECO:0007669"/>
    <property type="project" value="UniProtKB-KW"/>
</dbReference>
<keyword evidence="4" id="KW-0408">Iron</keyword>
<proteinExistence type="inferred from homology"/>
<reference evidence="7 8" key="1">
    <citation type="submission" date="2020-05" db="EMBL/GenBank/DDBJ databases">
        <title>Sulfurimonas marisnigri, sp. nov., and Sulfurimonas baltica, sp. nov., manganese oxide reducing chemolithoautotrophs of the class Epsilonproteobacteria isolated from the pelagic redoxclines of the Black and Baltic Seas and emended description of the genus Sulfurimonas.</title>
        <authorList>
            <person name="Henkel J.V."/>
            <person name="Laudan C."/>
            <person name="Werner J."/>
            <person name="Neu T."/>
            <person name="Plewe S."/>
            <person name="Sproer C."/>
            <person name="Bunk B."/>
            <person name="Schulz-Vogt H.N."/>
        </authorList>
    </citation>
    <scope>NUCLEOTIDE SEQUENCE [LARGE SCALE GENOMIC DNA]</scope>
    <source>
        <strain evidence="7 8">SoZ1</strain>
    </source>
</reference>
<dbReference type="InterPro" id="IPR000971">
    <property type="entry name" value="Globin"/>
</dbReference>
<evidence type="ECO:0000313" key="7">
    <source>
        <dbReference type="EMBL" id="QOY54220.1"/>
    </source>
</evidence>
<keyword evidence="1 5" id="KW-0349">Heme</keyword>
<keyword evidence="8" id="KW-1185">Reference proteome</keyword>
<organism evidence="7 8">
    <name type="scientific">Candidatus Sulfurimonas marisnigri</name>
    <dbReference type="NCBI Taxonomy" id="2740405"/>
    <lineage>
        <taxon>Bacteria</taxon>
        <taxon>Pseudomonadati</taxon>
        <taxon>Campylobacterota</taxon>
        <taxon>Epsilonproteobacteria</taxon>
        <taxon>Campylobacterales</taxon>
        <taxon>Sulfurimonadaceae</taxon>
        <taxon>Sulfurimonas</taxon>
    </lineage>
</organism>
<evidence type="ECO:0000256" key="5">
    <source>
        <dbReference type="RuleBase" id="RU000356"/>
    </source>
</evidence>
<gene>
    <name evidence="7" type="ORF">HUE87_10095</name>
</gene>
<dbReference type="Gene3D" id="1.10.490.10">
    <property type="entry name" value="Globins"/>
    <property type="match status" value="1"/>
</dbReference>
<dbReference type="GO" id="GO:0046210">
    <property type="term" value="P:nitric oxide catabolic process"/>
    <property type="evidence" value="ECO:0007669"/>
    <property type="project" value="TreeGrafter"/>
</dbReference>
<dbReference type="AlphaFoldDB" id="A0A7S7LZA6"/>